<evidence type="ECO:0000313" key="2">
    <source>
        <dbReference type="Proteomes" id="UP000789860"/>
    </source>
</evidence>
<proteinExistence type="predicted"/>
<keyword evidence="2" id="KW-1185">Reference proteome</keyword>
<gene>
    <name evidence="1" type="ORF">SCALOS_LOCUS5707</name>
</gene>
<name>A0ACA9M338_9GLOM</name>
<dbReference type="EMBL" id="CAJVPM010009767">
    <property type="protein sequence ID" value="CAG8566947.1"/>
    <property type="molecule type" value="Genomic_DNA"/>
</dbReference>
<protein>
    <submittedName>
        <fullName evidence="1">7625_t:CDS:1</fullName>
    </submittedName>
</protein>
<evidence type="ECO:0000313" key="1">
    <source>
        <dbReference type="EMBL" id="CAG8566947.1"/>
    </source>
</evidence>
<organism evidence="1 2">
    <name type="scientific">Scutellospora calospora</name>
    <dbReference type="NCBI Taxonomy" id="85575"/>
    <lineage>
        <taxon>Eukaryota</taxon>
        <taxon>Fungi</taxon>
        <taxon>Fungi incertae sedis</taxon>
        <taxon>Mucoromycota</taxon>
        <taxon>Glomeromycotina</taxon>
        <taxon>Glomeromycetes</taxon>
        <taxon>Diversisporales</taxon>
        <taxon>Gigasporaceae</taxon>
        <taxon>Scutellospora</taxon>
    </lineage>
</organism>
<feature type="non-terminal residue" evidence="1">
    <location>
        <position position="49"/>
    </location>
</feature>
<feature type="non-terminal residue" evidence="1">
    <location>
        <position position="1"/>
    </location>
</feature>
<accession>A0ACA9M338</accession>
<reference evidence="1" key="1">
    <citation type="submission" date="2021-06" db="EMBL/GenBank/DDBJ databases">
        <authorList>
            <person name="Kallberg Y."/>
            <person name="Tangrot J."/>
            <person name="Rosling A."/>
        </authorList>
    </citation>
    <scope>NUCLEOTIDE SEQUENCE</scope>
    <source>
        <strain evidence="1">AU212A</strain>
    </source>
</reference>
<sequence length="49" mass="5698">IPISSMKLSGYYSKQELIVQIVKDFNDLNDSEFTTMIEQIKKICNVNEE</sequence>
<dbReference type="Proteomes" id="UP000789860">
    <property type="component" value="Unassembled WGS sequence"/>
</dbReference>
<comment type="caution">
    <text evidence="1">The sequence shown here is derived from an EMBL/GenBank/DDBJ whole genome shotgun (WGS) entry which is preliminary data.</text>
</comment>